<keyword evidence="2" id="KW-1185">Reference proteome</keyword>
<protein>
    <submittedName>
        <fullName evidence="1">Uncharacterized protein</fullName>
    </submittedName>
</protein>
<proteinExistence type="predicted"/>
<name>A0A6A6DUN6_9PEZI</name>
<evidence type="ECO:0000313" key="2">
    <source>
        <dbReference type="Proteomes" id="UP000800200"/>
    </source>
</evidence>
<dbReference type="EMBL" id="ML994646">
    <property type="protein sequence ID" value="KAF2182753.1"/>
    <property type="molecule type" value="Genomic_DNA"/>
</dbReference>
<organism evidence="1 2">
    <name type="scientific">Zopfia rhizophila CBS 207.26</name>
    <dbReference type="NCBI Taxonomy" id="1314779"/>
    <lineage>
        <taxon>Eukaryota</taxon>
        <taxon>Fungi</taxon>
        <taxon>Dikarya</taxon>
        <taxon>Ascomycota</taxon>
        <taxon>Pezizomycotina</taxon>
        <taxon>Dothideomycetes</taxon>
        <taxon>Dothideomycetes incertae sedis</taxon>
        <taxon>Zopfiaceae</taxon>
        <taxon>Zopfia</taxon>
    </lineage>
</organism>
<reference evidence="1" key="1">
    <citation type="journal article" date="2020" name="Stud. Mycol.">
        <title>101 Dothideomycetes genomes: a test case for predicting lifestyles and emergence of pathogens.</title>
        <authorList>
            <person name="Haridas S."/>
            <person name="Albert R."/>
            <person name="Binder M."/>
            <person name="Bloem J."/>
            <person name="Labutti K."/>
            <person name="Salamov A."/>
            <person name="Andreopoulos B."/>
            <person name="Baker S."/>
            <person name="Barry K."/>
            <person name="Bills G."/>
            <person name="Bluhm B."/>
            <person name="Cannon C."/>
            <person name="Castanera R."/>
            <person name="Culley D."/>
            <person name="Daum C."/>
            <person name="Ezra D."/>
            <person name="Gonzalez J."/>
            <person name="Henrissat B."/>
            <person name="Kuo A."/>
            <person name="Liang C."/>
            <person name="Lipzen A."/>
            <person name="Lutzoni F."/>
            <person name="Magnuson J."/>
            <person name="Mondo S."/>
            <person name="Nolan M."/>
            <person name="Ohm R."/>
            <person name="Pangilinan J."/>
            <person name="Park H.-J."/>
            <person name="Ramirez L."/>
            <person name="Alfaro M."/>
            <person name="Sun H."/>
            <person name="Tritt A."/>
            <person name="Yoshinaga Y."/>
            <person name="Zwiers L.-H."/>
            <person name="Turgeon B."/>
            <person name="Goodwin S."/>
            <person name="Spatafora J."/>
            <person name="Crous P."/>
            <person name="Grigoriev I."/>
        </authorList>
    </citation>
    <scope>NUCLEOTIDE SEQUENCE</scope>
    <source>
        <strain evidence="1">CBS 207.26</strain>
    </source>
</reference>
<dbReference type="AlphaFoldDB" id="A0A6A6DUN6"/>
<sequence>MQMPYSKFQFPRPVTGNYPHQNVRNNPTHGHESPLFQGDYCVLRFAFERLLCIYDSGIVLLPSFPDADGKWTDARIYHVNHTAPLQVKLQTVKYADKSDEKKANMIRAVETSEYFFYGNGQRVELTPKKVVYFEHVLRTTMPLWGEWAMLNNSEGPINTFCEWKILEHGRM</sequence>
<accession>A0A6A6DUN6</accession>
<gene>
    <name evidence="1" type="ORF">K469DRAFT_690493</name>
</gene>
<evidence type="ECO:0000313" key="1">
    <source>
        <dbReference type="EMBL" id="KAF2182753.1"/>
    </source>
</evidence>
<dbReference type="Proteomes" id="UP000800200">
    <property type="component" value="Unassembled WGS sequence"/>
</dbReference>